<reference evidence="2" key="1">
    <citation type="submission" date="2018-11" db="EMBL/GenBank/DDBJ databases">
        <authorList>
            <person name="Alioto T."/>
            <person name="Alioto T."/>
        </authorList>
    </citation>
    <scope>NUCLEOTIDE SEQUENCE</scope>
</reference>
<dbReference type="OrthoDB" id="10298623at2759"/>
<accession>A0A8B6EFL7</accession>
<evidence type="ECO:0000313" key="3">
    <source>
        <dbReference type="Proteomes" id="UP000596742"/>
    </source>
</evidence>
<evidence type="ECO:0000256" key="1">
    <source>
        <dbReference type="SAM" id="Phobius"/>
    </source>
</evidence>
<dbReference type="AlphaFoldDB" id="A0A8B6EFL7"/>
<dbReference type="Proteomes" id="UP000596742">
    <property type="component" value="Unassembled WGS sequence"/>
</dbReference>
<feature type="transmembrane region" description="Helical" evidence="1">
    <location>
        <begin position="433"/>
        <end position="452"/>
    </location>
</feature>
<keyword evidence="1" id="KW-0812">Transmembrane</keyword>
<feature type="transmembrane region" description="Helical" evidence="1">
    <location>
        <begin position="404"/>
        <end position="427"/>
    </location>
</feature>
<sequence length="459" mass="52620">MAKLLSVPEYEFLSSTNGHFKCRSADHQTVSMDPMPEATICGSTQNMFKYKGVYANKTFDCSEKRHNFDVKVKLRKKFRDKKYYENKILFEIGLTESSISSKYMRDMYDRKIWSVTAFVCENEHGICFNERNDFPPNIVSHSYSVSGSLINTNVDLSVDCHDVTALNSHHSEDRITPVFALYEPGVITISMTINSETDFLGFNGSTLHRHLELSPDNKTVSNTPVEVFAGVKTTKSPYGVLKYIENAKYLHHIIDLDVDYQQNVEITEDLFELNIGQIDTEYRVVGHFTAEVCPIDKGIQSVLTRFCFYTDDTKFEPTVVYGSQLTLDLRYDFEVDLVTVNIMADEIEGQDTFIFGQGEQLNGVGVIGQFIVLDHVSVDNMQVSCINAYKYRLISSLFRFVGKIVYFITDPCWSIFMTIFNFFYNLYSISSNYGITIVVIIILSCPFCYSSIRPWDDRY</sequence>
<comment type="caution">
    <text evidence="2">The sequence shown here is derived from an EMBL/GenBank/DDBJ whole genome shotgun (WGS) entry which is preliminary data.</text>
</comment>
<proteinExistence type="predicted"/>
<keyword evidence="1" id="KW-0472">Membrane</keyword>
<name>A0A8B6EFL7_MYTGA</name>
<keyword evidence="3" id="KW-1185">Reference proteome</keyword>
<keyword evidence="1" id="KW-1133">Transmembrane helix</keyword>
<dbReference type="EMBL" id="UYJE01005086">
    <property type="protein sequence ID" value="VDI33802.1"/>
    <property type="molecule type" value="Genomic_DNA"/>
</dbReference>
<evidence type="ECO:0000313" key="2">
    <source>
        <dbReference type="EMBL" id="VDI33802.1"/>
    </source>
</evidence>
<organism evidence="2 3">
    <name type="scientific">Mytilus galloprovincialis</name>
    <name type="common">Mediterranean mussel</name>
    <dbReference type="NCBI Taxonomy" id="29158"/>
    <lineage>
        <taxon>Eukaryota</taxon>
        <taxon>Metazoa</taxon>
        <taxon>Spiralia</taxon>
        <taxon>Lophotrochozoa</taxon>
        <taxon>Mollusca</taxon>
        <taxon>Bivalvia</taxon>
        <taxon>Autobranchia</taxon>
        <taxon>Pteriomorphia</taxon>
        <taxon>Mytilida</taxon>
        <taxon>Mytiloidea</taxon>
        <taxon>Mytilidae</taxon>
        <taxon>Mytilinae</taxon>
        <taxon>Mytilus</taxon>
    </lineage>
</organism>
<gene>
    <name evidence="2" type="ORF">MGAL_10B002955</name>
</gene>
<protein>
    <submittedName>
        <fullName evidence="2">Uncharacterized protein</fullName>
    </submittedName>
</protein>